<evidence type="ECO:0000313" key="2">
    <source>
        <dbReference type="Proteomes" id="UP000324639"/>
    </source>
</evidence>
<dbReference type="AlphaFoldDB" id="A0A9X9L843"/>
<organism evidence="1 2">
    <name type="scientific">Blumeria graminis f. sp. tritici</name>
    <dbReference type="NCBI Taxonomy" id="62690"/>
    <lineage>
        <taxon>Eukaryota</taxon>
        <taxon>Fungi</taxon>
        <taxon>Dikarya</taxon>
        <taxon>Ascomycota</taxon>
        <taxon>Pezizomycotina</taxon>
        <taxon>Leotiomycetes</taxon>
        <taxon>Erysiphales</taxon>
        <taxon>Erysiphaceae</taxon>
        <taxon>Blumeria</taxon>
    </lineage>
</organism>
<accession>A0A9X9L843</accession>
<dbReference type="Proteomes" id="UP000324639">
    <property type="component" value="Chromosome Bgt_-02"/>
</dbReference>
<keyword evidence="2" id="KW-1185">Reference proteome</keyword>
<proteinExistence type="predicted"/>
<evidence type="ECO:0000313" key="1">
    <source>
        <dbReference type="EMBL" id="VCU39543.1"/>
    </source>
</evidence>
<protein>
    <submittedName>
        <fullName evidence="1">Bgt-50485</fullName>
    </submittedName>
</protein>
<dbReference type="EMBL" id="LR026985">
    <property type="protein sequence ID" value="VCU39543.1"/>
    <property type="molecule type" value="Genomic_DNA"/>
</dbReference>
<name>A0A9X9L843_BLUGR</name>
<reference evidence="1 2" key="1">
    <citation type="submission" date="2018-08" db="EMBL/GenBank/DDBJ databases">
        <authorList>
            <person name="Muller C M."/>
        </authorList>
    </citation>
    <scope>NUCLEOTIDE SEQUENCE [LARGE SCALE GENOMIC DNA]</scope>
</reference>
<sequence>MLGNHRKNWFTCWQLTC</sequence>
<gene>
    <name evidence="1" type="ORF">BGT96224V316_LOCUS798</name>
</gene>